<gene>
    <name evidence="2" type="ORF">RI845_11135</name>
</gene>
<dbReference type="Pfam" id="PF11306">
    <property type="entry name" value="DUF3108"/>
    <property type="match status" value="1"/>
</dbReference>
<evidence type="ECO:0000256" key="1">
    <source>
        <dbReference type="SAM" id="SignalP"/>
    </source>
</evidence>
<dbReference type="RefSeq" id="WP_348386241.1">
    <property type="nucleotide sequence ID" value="NZ_CP134146.1"/>
</dbReference>
<evidence type="ECO:0000313" key="2">
    <source>
        <dbReference type="EMBL" id="WNC67077.1"/>
    </source>
</evidence>
<evidence type="ECO:0000313" key="3">
    <source>
        <dbReference type="Proteomes" id="UP001248581"/>
    </source>
</evidence>
<proteinExistence type="predicted"/>
<feature type="signal peptide" evidence="1">
    <location>
        <begin position="1"/>
        <end position="24"/>
    </location>
</feature>
<dbReference type="Proteomes" id="UP001248581">
    <property type="component" value="Chromosome"/>
</dbReference>
<sequence>MNSKLLSPLLYGLGLACFSISTIAAESVSPVSTIPDFTAKYNIVHDGDIVGKAERTLKNLPDGSFDFNYKTDIEWLIFSDHRRETTTNKIVDGKVIPLTYKSDREGTGKDKFYHWQFDQANKTAYNLKKKKKPMKGEWVDGLQSKLSYHLQSRLNLINGVKDFNFKALSTSGGISTYNYEYIGKEELMLPFGVIDAIKLRRKKPNTKQVTYAWFAPRLNYLMVKLHQIESDFQQFQAELVSIESASNDSDSTVISKGN</sequence>
<dbReference type="EMBL" id="CP134146">
    <property type="protein sequence ID" value="WNC67077.1"/>
    <property type="molecule type" value="Genomic_DNA"/>
</dbReference>
<protein>
    <submittedName>
        <fullName evidence="2">DUF3108 domain-containing protein</fullName>
    </submittedName>
</protein>
<accession>A0ABY9TE60</accession>
<dbReference type="PROSITE" id="PS51257">
    <property type="entry name" value="PROKAR_LIPOPROTEIN"/>
    <property type="match status" value="1"/>
</dbReference>
<feature type="chain" id="PRO_5047549641" evidence="1">
    <location>
        <begin position="25"/>
        <end position="258"/>
    </location>
</feature>
<keyword evidence="1" id="KW-0732">Signal</keyword>
<keyword evidence="3" id="KW-1185">Reference proteome</keyword>
<name>A0ABY9TE60_9GAMM</name>
<dbReference type="InterPro" id="IPR021457">
    <property type="entry name" value="DUF3108"/>
</dbReference>
<organism evidence="2 3">
    <name type="scientific">Thalassotalea nanhaiensis</name>
    <dbReference type="NCBI Taxonomy" id="3065648"/>
    <lineage>
        <taxon>Bacteria</taxon>
        <taxon>Pseudomonadati</taxon>
        <taxon>Pseudomonadota</taxon>
        <taxon>Gammaproteobacteria</taxon>
        <taxon>Alteromonadales</taxon>
        <taxon>Colwelliaceae</taxon>
        <taxon>Thalassotalea</taxon>
    </lineage>
</organism>
<reference evidence="3" key="1">
    <citation type="submission" date="2023-09" db="EMBL/GenBank/DDBJ databases">
        <authorList>
            <person name="Li S."/>
            <person name="Li X."/>
            <person name="Zhang C."/>
            <person name="Zhao Z."/>
        </authorList>
    </citation>
    <scope>NUCLEOTIDE SEQUENCE [LARGE SCALE GENOMIC DNA]</scope>
    <source>
        <strain evidence="3">SQ345</strain>
    </source>
</reference>